<evidence type="ECO:0000256" key="3">
    <source>
        <dbReference type="ARBA" id="ARBA00020653"/>
    </source>
</evidence>
<feature type="domain" description="Chorismate-utilising enzyme C-terminal" evidence="9">
    <location>
        <begin position="231"/>
        <end position="489"/>
    </location>
</feature>
<evidence type="ECO:0000256" key="1">
    <source>
        <dbReference type="ARBA" id="ARBA00001946"/>
    </source>
</evidence>
<keyword evidence="5" id="KW-0460">Magnesium</keyword>
<proteinExistence type="predicted"/>
<gene>
    <name evidence="11" type="ORF">K4G57_03305</name>
</gene>
<keyword evidence="6" id="KW-0456">Lyase</keyword>
<sequence>MFEFLIQSKKQGAKAKIKVQKISSSKLTPLMVCEALKAPVLLESAFLTTGKGRFSILITQEAFRIIKEDSKYFLQKDSNKYPLNSLDKIYHFALPKTPKFLNFLEAFRALAPQVSDATFTEDLSFLPLPLGGVGYLGYEFFSEIEEVHFCNPPLYQASENAFIFGREFVIFDHFYEMLYAINVVYENETQNFDLEVCSKNLLEKLTNIEIPKKEKNRTYQTAITSKDKESYYTHIVGALRGEIYKGNLLQCVPSQSLEITSDLPPLQAYVNLRAHNPSPYMYYFDFGEYHIIGSSPEVLIRVQSDSKKDSVLLTTRPIAGTRPRGKNALEDAKLEVELKENIKENAEHLMLLDLGRNDIGRVALPNSVRVTQEKVIEKYARVMHLVSEVQGEMDLNAHKKIDALLATFPAGTVSGAPKIQAIKTIESLESHKRGIYAGAIGYFSKNGDMDFAITIRTAVYQNGVYYLQAGGGVVYDSTPKEEYKETQNKMLSLVEAIMGEMRGNDNDTFN</sequence>
<evidence type="ECO:0000313" key="12">
    <source>
        <dbReference type="Proteomes" id="UP000700059"/>
    </source>
</evidence>
<evidence type="ECO:0000256" key="4">
    <source>
        <dbReference type="ARBA" id="ARBA00022723"/>
    </source>
</evidence>
<evidence type="ECO:0000256" key="7">
    <source>
        <dbReference type="ARBA" id="ARBA00025634"/>
    </source>
</evidence>
<comment type="cofactor">
    <cofactor evidence="1">
        <name>Mg(2+)</name>
        <dbReference type="ChEBI" id="CHEBI:18420"/>
    </cofactor>
</comment>
<keyword evidence="12" id="KW-1185">Reference proteome</keyword>
<comment type="catalytic activity">
    <reaction evidence="8">
        <text>chorismate + L-glutamine = anthranilate + pyruvate + L-glutamate + H(+)</text>
        <dbReference type="Rhea" id="RHEA:21732"/>
        <dbReference type="ChEBI" id="CHEBI:15361"/>
        <dbReference type="ChEBI" id="CHEBI:15378"/>
        <dbReference type="ChEBI" id="CHEBI:16567"/>
        <dbReference type="ChEBI" id="CHEBI:29748"/>
        <dbReference type="ChEBI" id="CHEBI:29985"/>
        <dbReference type="ChEBI" id="CHEBI:58359"/>
        <dbReference type="EC" id="4.1.3.27"/>
    </reaction>
</comment>
<dbReference type="InterPro" id="IPR006805">
    <property type="entry name" value="Anth_synth_I_N"/>
</dbReference>
<dbReference type="Pfam" id="PF00425">
    <property type="entry name" value="Chorismate_bind"/>
    <property type="match status" value="1"/>
</dbReference>
<comment type="caution">
    <text evidence="11">The sequence shown here is derived from an EMBL/GenBank/DDBJ whole genome shotgun (WGS) entry which is preliminary data.</text>
</comment>
<dbReference type="PANTHER" id="PTHR11236">
    <property type="entry name" value="AMINOBENZOATE/ANTHRANILATE SYNTHASE"/>
    <property type="match status" value="1"/>
</dbReference>
<comment type="function">
    <text evidence="7">Part of a heterotetrameric complex that catalyzes the two-step biosynthesis of anthranilate, an intermediate in the biosynthesis of L-tryptophan. In the first step, the glutamine-binding beta subunit (TrpG) of anthranilate synthase (AS) provides the glutamine amidotransferase activity which generates ammonia as a substrate that, along with chorismate, is used in the second step, catalyzed by the large alpha subunit of AS (TrpE) to produce anthranilate. In the absence of TrpG, TrpE can synthesize anthranilate directly from chorismate and high concentrations of ammonia.</text>
</comment>
<dbReference type="InterPro" id="IPR005801">
    <property type="entry name" value="ADC_synthase"/>
</dbReference>
<dbReference type="Proteomes" id="UP000700059">
    <property type="component" value="Unassembled WGS sequence"/>
</dbReference>
<dbReference type="PANTHER" id="PTHR11236:SF48">
    <property type="entry name" value="ISOCHORISMATE SYNTHASE MENF"/>
    <property type="match status" value="1"/>
</dbReference>
<evidence type="ECO:0000259" key="9">
    <source>
        <dbReference type="Pfam" id="PF00425"/>
    </source>
</evidence>
<keyword evidence="4" id="KW-0479">Metal-binding</keyword>
<dbReference type="EMBL" id="JAIGYQ010000003">
    <property type="protein sequence ID" value="MBX7490496.1"/>
    <property type="molecule type" value="Genomic_DNA"/>
</dbReference>
<reference evidence="11 12" key="1">
    <citation type="submission" date="2021-08" db="EMBL/GenBank/DDBJ databases">
        <title>Helicobacter spp. isolated from feces of Anatolian Ground Squirrel (Spermophilus xanthoprymnus) in Turkey.</title>
        <authorList>
            <person name="Aydin F."/>
            <person name="Abay S."/>
            <person name="Kayman T."/>
            <person name="Karakaya E."/>
            <person name="Saticioglu I.B."/>
        </authorList>
    </citation>
    <scope>NUCLEOTIDE SEQUENCE [LARGE SCALE GENOMIC DNA]</scope>
    <source>
        <strain evidence="11 12">Faydin-H70</strain>
    </source>
</reference>
<feature type="domain" description="Anthranilate synthase component I N-terminal" evidence="10">
    <location>
        <begin position="27"/>
        <end position="179"/>
    </location>
</feature>
<evidence type="ECO:0000256" key="5">
    <source>
        <dbReference type="ARBA" id="ARBA00022842"/>
    </source>
</evidence>
<dbReference type="Gene3D" id="3.60.120.10">
    <property type="entry name" value="Anthranilate synthase"/>
    <property type="match status" value="1"/>
</dbReference>
<evidence type="ECO:0000259" key="10">
    <source>
        <dbReference type="Pfam" id="PF04715"/>
    </source>
</evidence>
<dbReference type="PRINTS" id="PR00095">
    <property type="entry name" value="ANTSNTHASEI"/>
</dbReference>
<accession>A0ABS7JM80</accession>
<organism evidence="11 12">
    <name type="scientific">Helicobacter turcicus</name>
    <dbReference type="NCBI Taxonomy" id="2867412"/>
    <lineage>
        <taxon>Bacteria</taxon>
        <taxon>Pseudomonadati</taxon>
        <taxon>Campylobacterota</taxon>
        <taxon>Epsilonproteobacteria</taxon>
        <taxon>Campylobacterales</taxon>
        <taxon>Helicobacteraceae</taxon>
        <taxon>Helicobacter</taxon>
    </lineage>
</organism>
<dbReference type="Pfam" id="PF04715">
    <property type="entry name" value="Anth_synt_I_N"/>
    <property type="match status" value="1"/>
</dbReference>
<evidence type="ECO:0000256" key="2">
    <source>
        <dbReference type="ARBA" id="ARBA00011575"/>
    </source>
</evidence>
<name>A0ABS7JM80_9HELI</name>
<dbReference type="RefSeq" id="WP_221531757.1">
    <property type="nucleotide sequence ID" value="NZ_JAIGYP010000003.1"/>
</dbReference>
<dbReference type="SUPFAM" id="SSF56322">
    <property type="entry name" value="ADC synthase"/>
    <property type="match status" value="1"/>
</dbReference>
<protein>
    <recommendedName>
        <fullName evidence="3">Anthranilate synthase component 1</fullName>
    </recommendedName>
</protein>
<evidence type="ECO:0000313" key="11">
    <source>
        <dbReference type="EMBL" id="MBX7490496.1"/>
    </source>
</evidence>
<dbReference type="InterPro" id="IPR015890">
    <property type="entry name" value="Chorismate_C"/>
</dbReference>
<evidence type="ECO:0000256" key="6">
    <source>
        <dbReference type="ARBA" id="ARBA00023239"/>
    </source>
</evidence>
<evidence type="ECO:0000256" key="8">
    <source>
        <dbReference type="ARBA" id="ARBA00047683"/>
    </source>
</evidence>
<comment type="subunit">
    <text evidence="2">Heterotetramer consisting of two non-identical subunits: a beta subunit (TrpG) and a large alpha subunit (TrpE).</text>
</comment>
<dbReference type="InterPro" id="IPR019999">
    <property type="entry name" value="Anth_synth_I-like"/>
</dbReference>